<keyword evidence="8 15" id="KW-0808">Transferase</keyword>
<feature type="compositionally biased region" description="Low complexity" evidence="12">
    <location>
        <begin position="7"/>
        <end position="17"/>
    </location>
</feature>
<keyword evidence="10 13" id="KW-1133">Transmembrane helix</keyword>
<dbReference type="NCBIfam" id="NF003962">
    <property type="entry name" value="PRK05454.2-5"/>
    <property type="match status" value="1"/>
</dbReference>
<evidence type="ECO:0000256" key="6">
    <source>
        <dbReference type="ARBA" id="ARBA00022519"/>
    </source>
</evidence>
<dbReference type="InterPro" id="IPR029044">
    <property type="entry name" value="Nucleotide-diphossugar_trans"/>
</dbReference>
<evidence type="ECO:0000256" key="3">
    <source>
        <dbReference type="ARBA" id="ARBA00009337"/>
    </source>
</evidence>
<comment type="similarity">
    <text evidence="3">Belongs to the glycosyltransferase 2 family. OpgH subfamily.</text>
</comment>
<evidence type="ECO:0000256" key="11">
    <source>
        <dbReference type="ARBA" id="ARBA00023136"/>
    </source>
</evidence>
<dbReference type="Proteomes" id="UP000503336">
    <property type="component" value="Chromosome"/>
</dbReference>
<dbReference type="InterPro" id="IPR001173">
    <property type="entry name" value="Glyco_trans_2-like"/>
</dbReference>
<name>A0A7L5BVD8_9RHOB</name>
<feature type="transmembrane region" description="Helical" evidence="13">
    <location>
        <begin position="457"/>
        <end position="480"/>
    </location>
</feature>
<feature type="region of interest" description="Disordered" evidence="12">
    <location>
        <begin position="1"/>
        <end position="23"/>
    </location>
</feature>
<protein>
    <recommendedName>
        <fullName evidence="4">Glucans biosynthesis glucosyltransferase H</fullName>
    </recommendedName>
</protein>
<gene>
    <name evidence="15" type="primary">mdoH</name>
    <name evidence="15" type="ORF">G5B40_09735</name>
</gene>
<evidence type="ECO:0000256" key="8">
    <source>
        <dbReference type="ARBA" id="ARBA00022679"/>
    </source>
</evidence>
<comment type="pathway">
    <text evidence="2">Glycan metabolism; osmoregulated periplasmic glucan (OPG) biosynthesis.</text>
</comment>
<evidence type="ECO:0000256" key="10">
    <source>
        <dbReference type="ARBA" id="ARBA00022989"/>
    </source>
</evidence>
<dbReference type="RefSeq" id="WP_165097974.1">
    <property type="nucleotide sequence ID" value="NZ_CP049056.1"/>
</dbReference>
<keyword evidence="6" id="KW-0997">Cell inner membrane</keyword>
<accession>A0A7L5BVD8</accession>
<evidence type="ECO:0000256" key="5">
    <source>
        <dbReference type="ARBA" id="ARBA00022475"/>
    </source>
</evidence>
<dbReference type="PANTHER" id="PTHR43867:SF5">
    <property type="entry name" value="GLUCANS BIOSYNTHESIS GLUCOSYLTRANSFERASE H"/>
    <property type="match status" value="1"/>
</dbReference>
<evidence type="ECO:0000256" key="1">
    <source>
        <dbReference type="ARBA" id="ARBA00004429"/>
    </source>
</evidence>
<dbReference type="EMBL" id="CP049056">
    <property type="protein sequence ID" value="QIE55702.1"/>
    <property type="molecule type" value="Genomic_DNA"/>
</dbReference>
<feature type="transmembrane region" description="Helical" evidence="13">
    <location>
        <begin position="547"/>
        <end position="565"/>
    </location>
</feature>
<feature type="domain" description="Glycosyltransferase 2-like" evidence="14">
    <location>
        <begin position="232"/>
        <end position="443"/>
    </location>
</feature>
<evidence type="ECO:0000256" key="4">
    <source>
        <dbReference type="ARBA" id="ARBA00020585"/>
    </source>
</evidence>
<proteinExistence type="inferred from homology"/>
<dbReference type="Gene3D" id="3.90.550.10">
    <property type="entry name" value="Spore Coat Polysaccharide Biosynthesis Protein SpsA, Chain A"/>
    <property type="match status" value="1"/>
</dbReference>
<dbReference type="PANTHER" id="PTHR43867">
    <property type="entry name" value="CELLULOSE SYNTHASE CATALYTIC SUBUNIT A [UDP-FORMING]"/>
    <property type="match status" value="1"/>
</dbReference>
<comment type="subcellular location">
    <subcellularLocation>
        <location evidence="1">Cell inner membrane</location>
        <topology evidence="1">Multi-pass membrane protein</topology>
    </subcellularLocation>
</comment>
<keyword evidence="9 13" id="KW-0812">Transmembrane</keyword>
<organism evidence="15 16">
    <name type="scientific">Pikeienuella piscinae</name>
    <dbReference type="NCBI Taxonomy" id="2748098"/>
    <lineage>
        <taxon>Bacteria</taxon>
        <taxon>Pseudomonadati</taxon>
        <taxon>Pseudomonadota</taxon>
        <taxon>Alphaproteobacteria</taxon>
        <taxon>Rhodobacterales</taxon>
        <taxon>Paracoccaceae</taxon>
        <taxon>Pikeienuella</taxon>
    </lineage>
</organism>
<dbReference type="GO" id="GO:0016758">
    <property type="term" value="F:hexosyltransferase activity"/>
    <property type="evidence" value="ECO:0007669"/>
    <property type="project" value="TreeGrafter"/>
</dbReference>
<feature type="transmembrane region" description="Helical" evidence="13">
    <location>
        <begin position="88"/>
        <end position="110"/>
    </location>
</feature>
<feature type="transmembrane region" description="Helical" evidence="13">
    <location>
        <begin position="50"/>
        <end position="68"/>
    </location>
</feature>
<evidence type="ECO:0000256" key="12">
    <source>
        <dbReference type="SAM" id="MobiDB-lite"/>
    </source>
</evidence>
<dbReference type="KEGG" id="hdh:G5B40_09735"/>
<feature type="transmembrane region" description="Helical" evidence="13">
    <location>
        <begin position="411"/>
        <end position="433"/>
    </location>
</feature>
<feature type="transmembrane region" description="Helical" evidence="13">
    <location>
        <begin position="571"/>
        <end position="591"/>
    </location>
</feature>
<dbReference type="NCBIfam" id="NF003958">
    <property type="entry name" value="PRK05454.2-1"/>
    <property type="match status" value="1"/>
</dbReference>
<evidence type="ECO:0000259" key="14">
    <source>
        <dbReference type="Pfam" id="PF13632"/>
    </source>
</evidence>
<dbReference type="AlphaFoldDB" id="A0A7L5BVD8"/>
<evidence type="ECO:0000313" key="16">
    <source>
        <dbReference type="Proteomes" id="UP000503336"/>
    </source>
</evidence>
<keyword evidence="5" id="KW-1003">Cell membrane</keyword>
<evidence type="ECO:0000313" key="15">
    <source>
        <dbReference type="EMBL" id="QIE55702.1"/>
    </source>
</evidence>
<sequence length="710" mass="76457">MGGLKLTSATTAETEAAPLPPQAALPMPTQSLGHFDRGARTRLATDAATIRARLLVFIGAAAATAILAQEMWRVLAVGGMNAIEFAMLALFVVNIGWIALGACSSLAGLLRRGAGAGGAPAMTDGPLPARIALLLPIYNEEPARVVAAALATLRALDAETAETDDAPVDAFLLSDTNNLAVWLAEQDLVDAARADPDMKERLFYRHRLRNRARKSGNIGDWIERWGSEYDAFIVLDADSLMAPATILELARRLNADETAGIIQTAPRLIGGETPLGRLQQFANRVYGPLNARGLGAWFGDAGNYWGHNAIIRTGVFADTAGLPTLSGLPPFGGSILSHDFVEAALVRRAGYAVRMAEDLDGSFEQAPPNLIELAARDRRWCQGNLQHLRLLFTAGLHPLSRLHLAMGAMSYLASPLWLLFLLAGMALALYAYVTPPDYFAEQWSLFPTWPQIDSERAIALFAVCMAVLFLPKFVGVAVYLRDPASKGARRGVIPSFILESVLSALIAPVMMLTQTSAITEILTGRDSGWNIQTRGALRLRWRRLWRFHRPHIVAGFTLALVAGAISSSLLAWMSPALAGLCLSVPVAAFLGGRRSGRLLRRLGLLVTPEERSPPPIAEAVAAETDRLANRAATLTIDLAGLMKTERAWRRHLAWLDDKTARRAGETDPALAGALLKIADGAAPEAMDAKESYAIAATPTTLEAYYHQARA</sequence>
<evidence type="ECO:0000256" key="2">
    <source>
        <dbReference type="ARBA" id="ARBA00005001"/>
    </source>
</evidence>
<keyword evidence="7" id="KW-0328">Glycosyltransferase</keyword>
<evidence type="ECO:0000256" key="9">
    <source>
        <dbReference type="ARBA" id="ARBA00022692"/>
    </source>
</evidence>
<reference evidence="15 16" key="1">
    <citation type="submission" date="2020-02" db="EMBL/GenBank/DDBJ databases">
        <title>complete genome sequence of Rhodobacteraceae bacterium.</title>
        <authorList>
            <person name="Park J."/>
            <person name="Kim Y.-S."/>
            <person name="Kim K.-H."/>
        </authorList>
    </citation>
    <scope>NUCLEOTIDE SEQUENCE [LARGE SCALE GENOMIC DNA]</scope>
    <source>
        <strain evidence="15 16">RR4-56</strain>
    </source>
</reference>
<evidence type="ECO:0000256" key="13">
    <source>
        <dbReference type="SAM" id="Phobius"/>
    </source>
</evidence>
<dbReference type="GO" id="GO:0005886">
    <property type="term" value="C:plasma membrane"/>
    <property type="evidence" value="ECO:0007669"/>
    <property type="project" value="UniProtKB-SubCell"/>
</dbReference>
<keyword evidence="11 13" id="KW-0472">Membrane</keyword>
<keyword evidence="16" id="KW-1185">Reference proteome</keyword>
<dbReference type="SUPFAM" id="SSF53448">
    <property type="entry name" value="Nucleotide-diphospho-sugar transferases"/>
    <property type="match status" value="1"/>
</dbReference>
<dbReference type="Pfam" id="PF13632">
    <property type="entry name" value="Glyco_trans_2_3"/>
    <property type="match status" value="1"/>
</dbReference>
<dbReference type="InterPro" id="IPR050321">
    <property type="entry name" value="Glycosyltr_2/OpgH_subfam"/>
</dbReference>
<evidence type="ECO:0000256" key="7">
    <source>
        <dbReference type="ARBA" id="ARBA00022676"/>
    </source>
</evidence>